<evidence type="ECO:0000256" key="2">
    <source>
        <dbReference type="ARBA" id="ARBA00013061"/>
    </source>
</evidence>
<dbReference type="AlphaFoldDB" id="X1B7N4"/>
<dbReference type="GO" id="GO:0043531">
    <property type="term" value="F:ADP binding"/>
    <property type="evidence" value="ECO:0007669"/>
    <property type="project" value="TreeGrafter"/>
</dbReference>
<evidence type="ECO:0000256" key="1">
    <source>
        <dbReference type="ARBA" id="ARBA00000642"/>
    </source>
</evidence>
<dbReference type="PANTHER" id="PTHR11406">
    <property type="entry name" value="PHOSPHOGLYCERATE KINASE"/>
    <property type="match status" value="1"/>
</dbReference>
<reference evidence="7" key="1">
    <citation type="journal article" date="2014" name="Front. Microbiol.">
        <title>High frequency of phylogenetically diverse reductive dehalogenase-homologous genes in deep subseafloor sedimentary metagenomes.</title>
        <authorList>
            <person name="Kawai M."/>
            <person name="Futagami T."/>
            <person name="Toyoda A."/>
            <person name="Takaki Y."/>
            <person name="Nishi S."/>
            <person name="Hori S."/>
            <person name="Arai W."/>
            <person name="Tsubouchi T."/>
            <person name="Morono Y."/>
            <person name="Uchiyama I."/>
            <person name="Ito T."/>
            <person name="Fujiyama A."/>
            <person name="Inagaki F."/>
            <person name="Takami H."/>
        </authorList>
    </citation>
    <scope>NUCLEOTIDE SEQUENCE</scope>
    <source>
        <strain evidence="7">Expedition CK06-06</strain>
    </source>
</reference>
<comment type="catalytic activity">
    <reaction evidence="1">
        <text>(2R)-3-phosphoglycerate + ATP = (2R)-3-phospho-glyceroyl phosphate + ADP</text>
        <dbReference type="Rhea" id="RHEA:14801"/>
        <dbReference type="ChEBI" id="CHEBI:30616"/>
        <dbReference type="ChEBI" id="CHEBI:57604"/>
        <dbReference type="ChEBI" id="CHEBI:58272"/>
        <dbReference type="ChEBI" id="CHEBI:456216"/>
        <dbReference type="EC" id="2.7.2.3"/>
    </reaction>
</comment>
<feature type="non-terminal residue" evidence="7">
    <location>
        <position position="1"/>
    </location>
</feature>
<dbReference type="InterPro" id="IPR015824">
    <property type="entry name" value="Phosphoglycerate_kinase_N"/>
</dbReference>
<evidence type="ECO:0000256" key="4">
    <source>
        <dbReference type="ARBA" id="ARBA00022741"/>
    </source>
</evidence>
<dbReference type="PANTHER" id="PTHR11406:SF23">
    <property type="entry name" value="PHOSPHOGLYCERATE KINASE 1, CHLOROPLASTIC-RELATED"/>
    <property type="match status" value="1"/>
</dbReference>
<dbReference type="GO" id="GO:0005829">
    <property type="term" value="C:cytosol"/>
    <property type="evidence" value="ECO:0007669"/>
    <property type="project" value="TreeGrafter"/>
</dbReference>
<comment type="caution">
    <text evidence="7">The sequence shown here is derived from an EMBL/GenBank/DDBJ whole genome shotgun (WGS) entry which is preliminary data.</text>
</comment>
<dbReference type="GO" id="GO:0004618">
    <property type="term" value="F:phosphoglycerate kinase activity"/>
    <property type="evidence" value="ECO:0007669"/>
    <property type="project" value="UniProtKB-EC"/>
</dbReference>
<dbReference type="Gene3D" id="3.40.50.1260">
    <property type="entry name" value="Phosphoglycerate kinase, N-terminal domain"/>
    <property type="match status" value="1"/>
</dbReference>
<protein>
    <recommendedName>
        <fullName evidence="2">phosphoglycerate kinase</fullName>
        <ecNumber evidence="2">2.7.2.3</ecNumber>
    </recommendedName>
</protein>
<dbReference type="SUPFAM" id="SSF53748">
    <property type="entry name" value="Phosphoglycerate kinase"/>
    <property type="match status" value="1"/>
</dbReference>
<sequence>GAYGTKELWKIIGEARGYSVIGGGDTVASAARLGDLSKINHVCTGGGALIRFLSGKKLPLVEAMKKARKRWGVKENQGRAFRGT</sequence>
<keyword evidence="6" id="KW-0067">ATP-binding</keyword>
<dbReference type="PRINTS" id="PR00477">
    <property type="entry name" value="PHGLYCKINASE"/>
</dbReference>
<gene>
    <name evidence="7" type="ORF">S01H4_46379</name>
</gene>
<evidence type="ECO:0000256" key="5">
    <source>
        <dbReference type="ARBA" id="ARBA00022777"/>
    </source>
</evidence>
<dbReference type="InterPro" id="IPR036043">
    <property type="entry name" value="Phosphoglycerate_kinase_sf"/>
</dbReference>
<keyword evidence="3" id="KW-0808">Transferase</keyword>
<evidence type="ECO:0000313" key="7">
    <source>
        <dbReference type="EMBL" id="GAG91115.1"/>
    </source>
</evidence>
<dbReference type="EC" id="2.7.2.3" evidence="2"/>
<name>X1B7N4_9ZZZZ</name>
<dbReference type="InterPro" id="IPR001576">
    <property type="entry name" value="Phosphoglycerate_kinase"/>
</dbReference>
<dbReference type="GO" id="GO:0006094">
    <property type="term" value="P:gluconeogenesis"/>
    <property type="evidence" value="ECO:0007669"/>
    <property type="project" value="TreeGrafter"/>
</dbReference>
<proteinExistence type="predicted"/>
<keyword evidence="5" id="KW-0418">Kinase</keyword>
<evidence type="ECO:0000256" key="6">
    <source>
        <dbReference type="ARBA" id="ARBA00022840"/>
    </source>
</evidence>
<accession>X1B7N4</accession>
<dbReference type="EMBL" id="BART01025910">
    <property type="protein sequence ID" value="GAG91115.1"/>
    <property type="molecule type" value="Genomic_DNA"/>
</dbReference>
<evidence type="ECO:0000256" key="3">
    <source>
        <dbReference type="ARBA" id="ARBA00022679"/>
    </source>
</evidence>
<keyword evidence="4" id="KW-0547">Nucleotide-binding</keyword>
<organism evidence="7">
    <name type="scientific">marine sediment metagenome</name>
    <dbReference type="NCBI Taxonomy" id="412755"/>
    <lineage>
        <taxon>unclassified sequences</taxon>
        <taxon>metagenomes</taxon>
        <taxon>ecological metagenomes</taxon>
    </lineage>
</organism>
<dbReference type="GO" id="GO:0005524">
    <property type="term" value="F:ATP binding"/>
    <property type="evidence" value="ECO:0007669"/>
    <property type="project" value="UniProtKB-KW"/>
</dbReference>
<dbReference type="Pfam" id="PF00162">
    <property type="entry name" value="PGK"/>
    <property type="match status" value="1"/>
</dbReference>
<dbReference type="GO" id="GO:0006096">
    <property type="term" value="P:glycolytic process"/>
    <property type="evidence" value="ECO:0007669"/>
    <property type="project" value="InterPro"/>
</dbReference>